<keyword evidence="1" id="KW-0812">Transmembrane</keyword>
<dbReference type="Proteomes" id="UP001161691">
    <property type="component" value="Unassembled WGS sequence"/>
</dbReference>
<gene>
    <name evidence="2" type="ORF">KB449_09735</name>
</gene>
<sequence length="214" mass="23661">MKNGKAWWIVLFISLAVILPFAAPYFTFDPSAARVALSSSSLQFPILVAHIITALIALLVGFVQFRETVRRSRPMLHRYAGRLYVACVGISGILAIALVFYMESFTKAVGFLTLSAVWLYATWRGYRMARSGSFDAHRRWMIRSFGITLVAVSGRIAVPFLLLLYAVIHGFSLPGGREEMVGQALNVNIWVGLVLNLIAVEWIVLKPPAASSEA</sequence>
<evidence type="ECO:0000256" key="1">
    <source>
        <dbReference type="SAM" id="Phobius"/>
    </source>
</evidence>
<feature type="transmembrane region" description="Helical" evidence="1">
    <location>
        <begin position="108"/>
        <end position="126"/>
    </location>
</feature>
<keyword evidence="1" id="KW-0472">Membrane</keyword>
<organism evidence="2 3">
    <name type="scientific">Cohnella hashimotonis</name>
    <dbReference type="NCBI Taxonomy" id="2826895"/>
    <lineage>
        <taxon>Bacteria</taxon>
        <taxon>Bacillati</taxon>
        <taxon>Bacillota</taxon>
        <taxon>Bacilli</taxon>
        <taxon>Bacillales</taxon>
        <taxon>Paenibacillaceae</taxon>
        <taxon>Cohnella</taxon>
    </lineage>
</organism>
<feature type="transmembrane region" description="Helical" evidence="1">
    <location>
        <begin position="83"/>
        <end position="102"/>
    </location>
</feature>
<feature type="transmembrane region" description="Helical" evidence="1">
    <location>
        <begin position="7"/>
        <end position="26"/>
    </location>
</feature>
<comment type="caution">
    <text evidence="2">The sequence shown here is derived from an EMBL/GenBank/DDBJ whole genome shotgun (WGS) entry which is preliminary data.</text>
</comment>
<protein>
    <submittedName>
        <fullName evidence="2">DUF2306 domain-containing protein</fullName>
    </submittedName>
</protein>
<dbReference type="Pfam" id="PF10067">
    <property type="entry name" value="DUF2306"/>
    <property type="match status" value="1"/>
</dbReference>
<reference evidence="2" key="1">
    <citation type="submission" date="2023-04" db="EMBL/GenBank/DDBJ databases">
        <title>Comparative genomic analysis of Cohnella hashimotonis sp. nov., isolated from the International Space Station.</title>
        <authorList>
            <person name="Venkateswaran K."/>
            <person name="Simpson A."/>
        </authorList>
    </citation>
    <scope>NUCLEOTIDE SEQUENCE</scope>
    <source>
        <strain evidence="2">F6_2S_P_1</strain>
    </source>
</reference>
<proteinExistence type="predicted"/>
<name>A0ABT6TEJ5_9BACL</name>
<feature type="transmembrane region" description="Helical" evidence="1">
    <location>
        <begin position="147"/>
        <end position="167"/>
    </location>
</feature>
<evidence type="ECO:0000313" key="3">
    <source>
        <dbReference type="Proteomes" id="UP001161691"/>
    </source>
</evidence>
<keyword evidence="1" id="KW-1133">Transmembrane helix</keyword>
<feature type="transmembrane region" description="Helical" evidence="1">
    <location>
        <begin position="187"/>
        <end position="205"/>
    </location>
</feature>
<feature type="transmembrane region" description="Helical" evidence="1">
    <location>
        <begin position="46"/>
        <end position="63"/>
    </location>
</feature>
<accession>A0ABT6TEJ5</accession>
<evidence type="ECO:0000313" key="2">
    <source>
        <dbReference type="EMBL" id="MDI4645242.1"/>
    </source>
</evidence>
<dbReference type="RefSeq" id="WP_282908192.1">
    <property type="nucleotide sequence ID" value="NZ_JAGRPV010000001.1"/>
</dbReference>
<dbReference type="InterPro" id="IPR018750">
    <property type="entry name" value="DUF2306_membrane"/>
</dbReference>
<dbReference type="EMBL" id="JAGRPV010000001">
    <property type="protein sequence ID" value="MDI4645242.1"/>
    <property type="molecule type" value="Genomic_DNA"/>
</dbReference>
<keyword evidence="3" id="KW-1185">Reference proteome</keyword>